<dbReference type="PANTHER" id="PTHR12192:SF2">
    <property type="entry name" value="GLUTATHIONE-SPECIFIC GAMMA-GLUTAMYLCYCLOTRANSFERASE 2"/>
    <property type="match status" value="1"/>
</dbReference>
<dbReference type="RefSeq" id="WP_155044667.1">
    <property type="nucleotide sequence ID" value="NZ_WMIH01000009.1"/>
</dbReference>
<organism evidence="3 4">
    <name type="scientific">Paracoccus shanxieyensis</name>
    <dbReference type="NCBI Taxonomy" id="2675752"/>
    <lineage>
        <taxon>Bacteria</taxon>
        <taxon>Pseudomonadati</taxon>
        <taxon>Pseudomonadota</taxon>
        <taxon>Alphaproteobacteria</taxon>
        <taxon>Rhodobacterales</taxon>
        <taxon>Paracoccaceae</taxon>
        <taxon>Paracoccus</taxon>
    </lineage>
</organism>
<dbReference type="Gene3D" id="3.10.490.10">
    <property type="entry name" value="Gamma-glutamyl cyclotransferase-like"/>
    <property type="match status" value="1"/>
</dbReference>
<evidence type="ECO:0000313" key="3">
    <source>
        <dbReference type="EMBL" id="MTH64776.1"/>
    </source>
</evidence>
<dbReference type="GO" id="GO:0061928">
    <property type="term" value="F:glutathione specific gamma-glutamylcyclotransferase activity"/>
    <property type="evidence" value="ECO:0007669"/>
    <property type="project" value="UniProtKB-EC"/>
</dbReference>
<dbReference type="EC" id="4.3.2.7" evidence="1"/>
<proteinExistence type="predicted"/>
<dbReference type="SUPFAM" id="SSF110857">
    <property type="entry name" value="Gamma-glutamyl cyclotransferase-like"/>
    <property type="match status" value="1"/>
</dbReference>
<sequence>MRDEQPKAWVFAYGSLMWQPDFPVATRQIARLEGFARRFCMQSVVHRGTPDAPGLVLALDEEPGTHCLGLALGVLARDWDTVLAGLRERELPTQAYAERLVPLVLADGRAVEAVAYVMRQDHAQYCRDLDLDQQAQIIARSVGGRGPNADYLMNTAAHLGTLGIDDPDIAELARRVAAIRGAQAGQR</sequence>
<evidence type="ECO:0000256" key="2">
    <source>
        <dbReference type="ARBA" id="ARBA00023239"/>
    </source>
</evidence>
<dbReference type="Pfam" id="PF04752">
    <property type="entry name" value="ChaC"/>
    <property type="match status" value="1"/>
</dbReference>
<dbReference type="GO" id="GO:0006751">
    <property type="term" value="P:glutathione catabolic process"/>
    <property type="evidence" value="ECO:0007669"/>
    <property type="project" value="InterPro"/>
</dbReference>
<dbReference type="GO" id="GO:0005737">
    <property type="term" value="C:cytoplasm"/>
    <property type="evidence" value="ECO:0007669"/>
    <property type="project" value="TreeGrafter"/>
</dbReference>
<dbReference type="AlphaFoldDB" id="A0A6L6IW94"/>
<dbReference type="InterPro" id="IPR013024">
    <property type="entry name" value="GGCT-like"/>
</dbReference>
<protein>
    <recommendedName>
        <fullName evidence="1">glutathione-specific gamma-glutamylcyclotransferase</fullName>
        <ecNumber evidence="1">4.3.2.7</ecNumber>
    </recommendedName>
</protein>
<accession>A0A6L6IW94</accession>
<dbReference type="CDD" id="cd06661">
    <property type="entry name" value="GGCT_like"/>
    <property type="match status" value="1"/>
</dbReference>
<dbReference type="PANTHER" id="PTHR12192">
    <property type="entry name" value="CATION TRANSPORT PROTEIN CHAC-RELATED"/>
    <property type="match status" value="1"/>
</dbReference>
<evidence type="ECO:0000256" key="1">
    <source>
        <dbReference type="ARBA" id="ARBA00012344"/>
    </source>
</evidence>
<dbReference type="InterPro" id="IPR036568">
    <property type="entry name" value="GGCT-like_sf"/>
</dbReference>
<dbReference type="Proteomes" id="UP000478740">
    <property type="component" value="Unassembled WGS sequence"/>
</dbReference>
<reference evidence="3 4" key="1">
    <citation type="submission" date="2019-11" db="EMBL/GenBank/DDBJ databases">
        <authorList>
            <person name="Dong K."/>
        </authorList>
    </citation>
    <scope>NUCLEOTIDE SEQUENCE [LARGE SCALE GENOMIC DNA]</scope>
    <source>
        <strain evidence="3 4">DK608</strain>
    </source>
</reference>
<gene>
    <name evidence="3" type="ORF">GL284_10895</name>
</gene>
<name>A0A6L6IW94_9RHOB</name>
<keyword evidence="2" id="KW-0456">Lyase</keyword>
<dbReference type="EMBL" id="WMII01000009">
    <property type="protein sequence ID" value="MTH64776.1"/>
    <property type="molecule type" value="Genomic_DNA"/>
</dbReference>
<keyword evidence="4" id="KW-1185">Reference proteome</keyword>
<comment type="caution">
    <text evidence="3">The sequence shown here is derived from an EMBL/GenBank/DDBJ whole genome shotgun (WGS) entry which is preliminary data.</text>
</comment>
<dbReference type="InterPro" id="IPR006840">
    <property type="entry name" value="ChaC"/>
</dbReference>
<evidence type="ECO:0000313" key="4">
    <source>
        <dbReference type="Proteomes" id="UP000478740"/>
    </source>
</evidence>